<dbReference type="GeneID" id="77462646"/>
<dbReference type="Proteomes" id="UP000255523">
    <property type="component" value="Unassembled WGS sequence"/>
</dbReference>
<comment type="similarity">
    <text evidence="1">Belongs to the LysR transcriptional regulatory family.</text>
</comment>
<keyword evidence="7" id="KW-1185">Reference proteome</keyword>
<dbReference type="PANTHER" id="PTHR30126">
    <property type="entry name" value="HTH-TYPE TRANSCRIPTIONAL REGULATOR"/>
    <property type="match status" value="1"/>
</dbReference>
<dbReference type="EMBL" id="UHFX01000003">
    <property type="protein sequence ID" value="SUO04774.1"/>
    <property type="molecule type" value="Genomic_DNA"/>
</dbReference>
<dbReference type="Gene3D" id="3.40.190.290">
    <property type="match status" value="1"/>
</dbReference>
<dbReference type="InterPro" id="IPR005119">
    <property type="entry name" value="LysR_subst-bd"/>
</dbReference>
<evidence type="ECO:0000313" key="6">
    <source>
        <dbReference type="EMBL" id="SUO04774.1"/>
    </source>
</evidence>
<protein>
    <submittedName>
        <fullName evidence="6">LysR family transcriptional regulator</fullName>
    </submittedName>
</protein>
<evidence type="ECO:0000259" key="5">
    <source>
        <dbReference type="PROSITE" id="PS50931"/>
    </source>
</evidence>
<dbReference type="Pfam" id="PF00126">
    <property type="entry name" value="HTH_1"/>
    <property type="match status" value="1"/>
</dbReference>
<name>A0A380LLK6_9FIRM</name>
<reference evidence="6 7" key="1">
    <citation type="submission" date="2018-06" db="EMBL/GenBank/DDBJ databases">
        <authorList>
            <consortium name="Pathogen Informatics"/>
            <person name="Doyle S."/>
        </authorList>
    </citation>
    <scope>NUCLEOTIDE SEQUENCE [LARGE SCALE GENOMIC DNA]</scope>
    <source>
        <strain evidence="6 7">NCTC11087</strain>
    </source>
</reference>
<accession>A0A380LLK6</accession>
<dbReference type="RefSeq" id="WP_022790094.1">
    <property type="nucleotide sequence ID" value="NZ_UHFX01000003.1"/>
</dbReference>
<dbReference type="AlphaFoldDB" id="A0A380LLK6"/>
<dbReference type="InterPro" id="IPR000847">
    <property type="entry name" value="LysR_HTH_N"/>
</dbReference>
<dbReference type="GO" id="GO:0003700">
    <property type="term" value="F:DNA-binding transcription factor activity"/>
    <property type="evidence" value="ECO:0007669"/>
    <property type="project" value="InterPro"/>
</dbReference>
<dbReference type="Gene3D" id="1.10.10.10">
    <property type="entry name" value="Winged helix-like DNA-binding domain superfamily/Winged helix DNA-binding domain"/>
    <property type="match status" value="1"/>
</dbReference>
<evidence type="ECO:0000256" key="1">
    <source>
        <dbReference type="ARBA" id="ARBA00009437"/>
    </source>
</evidence>
<dbReference type="InterPro" id="IPR036390">
    <property type="entry name" value="WH_DNA-bd_sf"/>
</dbReference>
<keyword evidence="2" id="KW-0805">Transcription regulation</keyword>
<dbReference type="CDD" id="cd05466">
    <property type="entry name" value="PBP2_LTTR_substrate"/>
    <property type="match status" value="1"/>
</dbReference>
<organism evidence="6 7">
    <name type="scientific">Faecalicoccus pleomorphus</name>
    <dbReference type="NCBI Taxonomy" id="1323"/>
    <lineage>
        <taxon>Bacteria</taxon>
        <taxon>Bacillati</taxon>
        <taxon>Bacillota</taxon>
        <taxon>Erysipelotrichia</taxon>
        <taxon>Erysipelotrichales</taxon>
        <taxon>Erysipelotrichaceae</taxon>
        <taxon>Faecalicoccus</taxon>
    </lineage>
</organism>
<evidence type="ECO:0000313" key="7">
    <source>
        <dbReference type="Proteomes" id="UP000255523"/>
    </source>
</evidence>
<dbReference type="InterPro" id="IPR036388">
    <property type="entry name" value="WH-like_DNA-bd_sf"/>
</dbReference>
<dbReference type="PROSITE" id="PS50931">
    <property type="entry name" value="HTH_LYSR"/>
    <property type="match status" value="1"/>
</dbReference>
<dbReference type="Pfam" id="PF03466">
    <property type="entry name" value="LysR_substrate"/>
    <property type="match status" value="1"/>
</dbReference>
<sequence length="280" mass="31793">MIEMYLLEQLVAVAKHKTLLAAADALHITQPALTRSMKKLEQLFGFALFDHHANRIEINENGLLASEYAKRILQLEQEMIDQVTHLEQSKHTIFLESCAPAPMIYLQQRLALLFSTYSVQSHLTNSEGKIIGALKQNKCQLAIVSAPVKDPNIISSKIFTEHLYLSVMPAHPASQKEKISFQEIDGETFLLHGSLGIWKDVVNEKLSHSRFIVQDQMQDLSVLLASSSLPAFTTNISWNIYPRQEKRLEIPIVDHDASTTFYLAYHRKDQDIFKALLPET</sequence>
<feature type="domain" description="HTH lysR-type" evidence="5">
    <location>
        <begin position="2"/>
        <end position="59"/>
    </location>
</feature>
<evidence type="ECO:0000256" key="3">
    <source>
        <dbReference type="ARBA" id="ARBA00023125"/>
    </source>
</evidence>
<dbReference type="SUPFAM" id="SSF53850">
    <property type="entry name" value="Periplasmic binding protein-like II"/>
    <property type="match status" value="1"/>
</dbReference>
<proteinExistence type="inferred from homology"/>
<dbReference type="OrthoDB" id="79118at2"/>
<dbReference type="PRINTS" id="PR00039">
    <property type="entry name" value="HTHLYSR"/>
</dbReference>
<gene>
    <name evidence="6" type="primary">cynR</name>
    <name evidence="6" type="ORF">NCTC11087_01701</name>
</gene>
<keyword evidence="3" id="KW-0238">DNA-binding</keyword>
<dbReference type="SUPFAM" id="SSF46785">
    <property type="entry name" value="Winged helix' DNA-binding domain"/>
    <property type="match status" value="1"/>
</dbReference>
<evidence type="ECO:0000256" key="2">
    <source>
        <dbReference type="ARBA" id="ARBA00023015"/>
    </source>
</evidence>
<evidence type="ECO:0000256" key="4">
    <source>
        <dbReference type="ARBA" id="ARBA00023163"/>
    </source>
</evidence>
<keyword evidence="4" id="KW-0804">Transcription</keyword>
<dbReference type="PANTHER" id="PTHR30126:SF40">
    <property type="entry name" value="HTH-TYPE TRANSCRIPTIONAL REGULATOR GLTR"/>
    <property type="match status" value="1"/>
</dbReference>
<dbReference type="GO" id="GO:0000976">
    <property type="term" value="F:transcription cis-regulatory region binding"/>
    <property type="evidence" value="ECO:0007669"/>
    <property type="project" value="TreeGrafter"/>
</dbReference>